<accession>A0A4R1NFG7</accession>
<proteinExistence type="predicted"/>
<sequence>MRWNRPWFSRPTERLMARQARYHRSCNERVKGRDRNGMPARNLTSLLDAKGPFYHFPALRR</sequence>
<dbReference type="Proteomes" id="UP000294555">
    <property type="component" value="Unassembled WGS sequence"/>
</dbReference>
<name>A0A4R1NFG7_9GAMM</name>
<gene>
    <name evidence="1" type="ORF">EZJ58_0887</name>
</gene>
<organism evidence="1 2">
    <name type="scientific">Sodalis ligni</name>
    <dbReference type="NCBI Taxonomy" id="2697027"/>
    <lineage>
        <taxon>Bacteria</taxon>
        <taxon>Pseudomonadati</taxon>
        <taxon>Pseudomonadota</taxon>
        <taxon>Gammaproteobacteria</taxon>
        <taxon>Enterobacterales</taxon>
        <taxon>Bruguierivoracaceae</taxon>
        <taxon>Sodalis</taxon>
    </lineage>
</organism>
<protein>
    <submittedName>
        <fullName evidence="1">Uncharacterized protein</fullName>
    </submittedName>
</protein>
<evidence type="ECO:0000313" key="1">
    <source>
        <dbReference type="EMBL" id="TCL02850.1"/>
    </source>
</evidence>
<evidence type="ECO:0000313" key="2">
    <source>
        <dbReference type="Proteomes" id="UP000294555"/>
    </source>
</evidence>
<dbReference type="EMBL" id="SJOI01000001">
    <property type="protein sequence ID" value="TCL02850.1"/>
    <property type="molecule type" value="Genomic_DNA"/>
</dbReference>
<dbReference type="AlphaFoldDB" id="A0A4R1NFG7"/>
<comment type="caution">
    <text evidence="1">The sequence shown here is derived from an EMBL/GenBank/DDBJ whole genome shotgun (WGS) entry which is preliminary data.</text>
</comment>
<keyword evidence="2" id="KW-1185">Reference proteome</keyword>
<reference evidence="1 2" key="1">
    <citation type="submission" date="2019-02" db="EMBL/GenBank/DDBJ databases">
        <title>Investigation of anaerobic lignin degradation for improved lignocellulosic biofuels.</title>
        <authorList>
            <person name="Deangelis K."/>
        </authorList>
    </citation>
    <scope>NUCLEOTIDE SEQUENCE [LARGE SCALE GENOMIC DNA]</scope>
    <source>
        <strain evidence="1 2">159R</strain>
    </source>
</reference>